<evidence type="ECO:0000313" key="1">
    <source>
        <dbReference type="EMBL" id="KAH3742077.1"/>
    </source>
</evidence>
<gene>
    <name evidence="1" type="ORF">DPMN_048811</name>
</gene>
<sequence length="67" mass="7337">MTLISPCSSRVGSGKAVYGPATSVSMHSVSMFVIGTYSRPWTIKAHDDSCIRKTPVQFDRIAAIKYQ</sequence>
<keyword evidence="2" id="KW-1185">Reference proteome</keyword>
<dbReference type="AlphaFoldDB" id="A0A9D4DC83"/>
<name>A0A9D4DC83_DREPO</name>
<reference evidence="1" key="1">
    <citation type="journal article" date="2019" name="bioRxiv">
        <title>The Genome of the Zebra Mussel, Dreissena polymorpha: A Resource for Invasive Species Research.</title>
        <authorList>
            <person name="McCartney M.A."/>
            <person name="Auch B."/>
            <person name="Kono T."/>
            <person name="Mallez S."/>
            <person name="Zhang Y."/>
            <person name="Obille A."/>
            <person name="Becker A."/>
            <person name="Abrahante J.E."/>
            <person name="Garbe J."/>
            <person name="Badalamenti J.P."/>
            <person name="Herman A."/>
            <person name="Mangelson H."/>
            <person name="Liachko I."/>
            <person name="Sullivan S."/>
            <person name="Sone E.D."/>
            <person name="Koren S."/>
            <person name="Silverstein K.A.T."/>
            <person name="Beckman K.B."/>
            <person name="Gohl D.M."/>
        </authorList>
    </citation>
    <scope>NUCLEOTIDE SEQUENCE</scope>
    <source>
        <strain evidence="1">Duluth1</strain>
        <tissue evidence="1">Whole animal</tissue>
    </source>
</reference>
<comment type="caution">
    <text evidence="1">The sequence shown here is derived from an EMBL/GenBank/DDBJ whole genome shotgun (WGS) entry which is preliminary data.</text>
</comment>
<proteinExistence type="predicted"/>
<dbReference type="Proteomes" id="UP000828390">
    <property type="component" value="Unassembled WGS sequence"/>
</dbReference>
<protein>
    <submittedName>
        <fullName evidence="1">Uncharacterized protein</fullName>
    </submittedName>
</protein>
<accession>A0A9D4DC83</accession>
<reference evidence="1" key="2">
    <citation type="submission" date="2020-11" db="EMBL/GenBank/DDBJ databases">
        <authorList>
            <person name="McCartney M.A."/>
            <person name="Auch B."/>
            <person name="Kono T."/>
            <person name="Mallez S."/>
            <person name="Becker A."/>
            <person name="Gohl D.M."/>
            <person name="Silverstein K.A.T."/>
            <person name="Koren S."/>
            <person name="Bechman K.B."/>
            <person name="Herman A."/>
            <person name="Abrahante J.E."/>
            <person name="Garbe J."/>
        </authorList>
    </citation>
    <scope>NUCLEOTIDE SEQUENCE</scope>
    <source>
        <strain evidence="1">Duluth1</strain>
        <tissue evidence="1">Whole animal</tissue>
    </source>
</reference>
<evidence type="ECO:0000313" key="2">
    <source>
        <dbReference type="Proteomes" id="UP000828390"/>
    </source>
</evidence>
<dbReference type="EMBL" id="JAIWYP010000011">
    <property type="protein sequence ID" value="KAH3742077.1"/>
    <property type="molecule type" value="Genomic_DNA"/>
</dbReference>
<organism evidence="1 2">
    <name type="scientific">Dreissena polymorpha</name>
    <name type="common">Zebra mussel</name>
    <name type="synonym">Mytilus polymorpha</name>
    <dbReference type="NCBI Taxonomy" id="45954"/>
    <lineage>
        <taxon>Eukaryota</taxon>
        <taxon>Metazoa</taxon>
        <taxon>Spiralia</taxon>
        <taxon>Lophotrochozoa</taxon>
        <taxon>Mollusca</taxon>
        <taxon>Bivalvia</taxon>
        <taxon>Autobranchia</taxon>
        <taxon>Heteroconchia</taxon>
        <taxon>Euheterodonta</taxon>
        <taxon>Imparidentia</taxon>
        <taxon>Neoheterodontei</taxon>
        <taxon>Myida</taxon>
        <taxon>Dreissenoidea</taxon>
        <taxon>Dreissenidae</taxon>
        <taxon>Dreissena</taxon>
    </lineage>
</organism>